<dbReference type="GO" id="GO:0008360">
    <property type="term" value="P:regulation of cell shape"/>
    <property type="evidence" value="ECO:0007669"/>
    <property type="project" value="UniProtKB-KW"/>
</dbReference>
<dbReference type="Pfam" id="PF01098">
    <property type="entry name" value="FTSW_RODA_SPOVE"/>
    <property type="match status" value="1"/>
</dbReference>
<evidence type="ECO:0000256" key="4">
    <source>
        <dbReference type="ARBA" id="ARBA00022989"/>
    </source>
</evidence>
<protein>
    <recommendedName>
        <fullName evidence="9">Rod shape-determining protein RodA</fullName>
    </recommendedName>
</protein>
<feature type="transmembrane region" description="Helical" evidence="6">
    <location>
        <begin position="268"/>
        <end position="287"/>
    </location>
</feature>
<feature type="transmembrane region" description="Helical" evidence="6">
    <location>
        <begin position="97"/>
        <end position="123"/>
    </location>
</feature>
<gene>
    <name evidence="7" type="ORF">COV41_02620</name>
</gene>
<evidence type="ECO:0000256" key="2">
    <source>
        <dbReference type="ARBA" id="ARBA00022692"/>
    </source>
</evidence>
<keyword evidence="2 6" id="KW-0812">Transmembrane</keyword>
<name>A0A2H0PX50_9BACT</name>
<dbReference type="GO" id="GO:0005886">
    <property type="term" value="C:plasma membrane"/>
    <property type="evidence" value="ECO:0007669"/>
    <property type="project" value="TreeGrafter"/>
</dbReference>
<sequence>MFRKLDWWLLVPIAALLLVGVAMLYSLAGSNTQNLSWMYRQLVWVVIGAGVMLFTALIDYRAFRASAALVWFLYIGIWLLLALVLVFGKTISGNKAWFAIGPFTLQPVEFAKIALVLILARYFSEKNLEIWRMKHIVISCLITMGITGLVLLQPDMGSALLLATVWFCMLLASGVRVKHVLALGFIFCILVVAGWFWFFTENQKSRISALVFPTKDPLGAAYSQRQALIALGSGGLFGKGLGKGTQTQLGFLPAPRTDFIFSAIGEELGFVGIAIISICFGVLFWRLGWFALAAENNFVRLYAVGLMGVLFAQAAVHIAMNLGLIPVIGVGLPFVSYGGSSILALFWGFGMMQSMRLHG</sequence>
<accession>A0A2H0PX50</accession>
<organism evidence="7 8">
    <name type="scientific">Candidatus Brennerbacteria bacterium CG11_big_fil_rev_8_21_14_0_20_43_10</name>
    <dbReference type="NCBI Taxonomy" id="1974523"/>
    <lineage>
        <taxon>Bacteria</taxon>
        <taxon>Candidatus Brenneribacteriota</taxon>
    </lineage>
</organism>
<dbReference type="GO" id="GO:0051301">
    <property type="term" value="P:cell division"/>
    <property type="evidence" value="ECO:0007669"/>
    <property type="project" value="InterPro"/>
</dbReference>
<dbReference type="Proteomes" id="UP000236846">
    <property type="component" value="Unassembled WGS sequence"/>
</dbReference>
<evidence type="ECO:0000256" key="3">
    <source>
        <dbReference type="ARBA" id="ARBA00022960"/>
    </source>
</evidence>
<proteinExistence type="predicted"/>
<evidence type="ECO:0000313" key="7">
    <source>
        <dbReference type="EMBL" id="PIR25845.1"/>
    </source>
</evidence>
<dbReference type="PANTHER" id="PTHR30474">
    <property type="entry name" value="CELL CYCLE PROTEIN"/>
    <property type="match status" value="1"/>
</dbReference>
<keyword evidence="4 6" id="KW-1133">Transmembrane helix</keyword>
<feature type="transmembrane region" description="Helical" evidence="6">
    <location>
        <begin position="299"/>
        <end position="318"/>
    </location>
</feature>
<evidence type="ECO:0000313" key="8">
    <source>
        <dbReference type="Proteomes" id="UP000236846"/>
    </source>
</evidence>
<dbReference type="GO" id="GO:0015648">
    <property type="term" value="F:lipid-linked peptidoglycan transporter activity"/>
    <property type="evidence" value="ECO:0007669"/>
    <property type="project" value="TreeGrafter"/>
</dbReference>
<comment type="subcellular location">
    <subcellularLocation>
        <location evidence="1">Membrane</location>
        <topology evidence="1">Multi-pass membrane protein</topology>
    </subcellularLocation>
</comment>
<dbReference type="GO" id="GO:0032153">
    <property type="term" value="C:cell division site"/>
    <property type="evidence" value="ECO:0007669"/>
    <property type="project" value="TreeGrafter"/>
</dbReference>
<feature type="transmembrane region" description="Helical" evidence="6">
    <location>
        <begin position="39"/>
        <end position="58"/>
    </location>
</feature>
<evidence type="ECO:0008006" key="9">
    <source>
        <dbReference type="Google" id="ProtNLM"/>
    </source>
</evidence>
<evidence type="ECO:0000256" key="1">
    <source>
        <dbReference type="ARBA" id="ARBA00004141"/>
    </source>
</evidence>
<dbReference type="InterPro" id="IPR001182">
    <property type="entry name" value="FtsW/RodA"/>
</dbReference>
<reference evidence="7 8" key="1">
    <citation type="submission" date="2017-09" db="EMBL/GenBank/DDBJ databases">
        <title>Depth-based differentiation of microbial function through sediment-hosted aquifers and enrichment of novel symbionts in the deep terrestrial subsurface.</title>
        <authorList>
            <person name="Probst A.J."/>
            <person name="Ladd B."/>
            <person name="Jarett J.K."/>
            <person name="Geller-Mcgrath D.E."/>
            <person name="Sieber C.M."/>
            <person name="Emerson J.B."/>
            <person name="Anantharaman K."/>
            <person name="Thomas B.C."/>
            <person name="Malmstrom R."/>
            <person name="Stieglmeier M."/>
            <person name="Klingl A."/>
            <person name="Woyke T."/>
            <person name="Ryan C.M."/>
            <person name="Banfield J.F."/>
        </authorList>
    </citation>
    <scope>NUCLEOTIDE SEQUENCE [LARGE SCALE GENOMIC DNA]</scope>
    <source>
        <strain evidence="7">CG11_big_fil_rev_8_21_14_0_20_43_10</strain>
    </source>
</reference>
<dbReference type="PANTHER" id="PTHR30474:SF1">
    <property type="entry name" value="PEPTIDOGLYCAN GLYCOSYLTRANSFERASE MRDB"/>
    <property type="match status" value="1"/>
</dbReference>
<feature type="transmembrane region" description="Helical" evidence="6">
    <location>
        <begin position="7"/>
        <end position="27"/>
    </location>
</feature>
<feature type="transmembrane region" description="Helical" evidence="6">
    <location>
        <begin position="70"/>
        <end position="91"/>
    </location>
</feature>
<keyword evidence="5 6" id="KW-0472">Membrane</keyword>
<dbReference type="EMBL" id="PCXE01000050">
    <property type="protein sequence ID" value="PIR25845.1"/>
    <property type="molecule type" value="Genomic_DNA"/>
</dbReference>
<feature type="transmembrane region" description="Helical" evidence="6">
    <location>
        <begin position="158"/>
        <end position="175"/>
    </location>
</feature>
<evidence type="ECO:0000256" key="6">
    <source>
        <dbReference type="SAM" id="Phobius"/>
    </source>
</evidence>
<dbReference type="AlphaFoldDB" id="A0A2H0PX50"/>
<feature type="transmembrane region" description="Helical" evidence="6">
    <location>
        <begin position="135"/>
        <end position="152"/>
    </location>
</feature>
<feature type="transmembrane region" description="Helical" evidence="6">
    <location>
        <begin position="180"/>
        <end position="198"/>
    </location>
</feature>
<keyword evidence="3" id="KW-0133">Cell shape</keyword>
<comment type="caution">
    <text evidence="7">The sequence shown here is derived from an EMBL/GenBank/DDBJ whole genome shotgun (WGS) entry which is preliminary data.</text>
</comment>
<evidence type="ECO:0000256" key="5">
    <source>
        <dbReference type="ARBA" id="ARBA00023136"/>
    </source>
</evidence>
<feature type="transmembrane region" description="Helical" evidence="6">
    <location>
        <begin position="324"/>
        <end position="349"/>
    </location>
</feature>